<evidence type="ECO:0000313" key="2">
    <source>
        <dbReference type="Proteomes" id="UP000015530"/>
    </source>
</evidence>
<proteinExistence type="predicted"/>
<gene>
    <name evidence="1" type="ORF">CGLO_10783</name>
</gene>
<dbReference type="AlphaFoldDB" id="T0K9W1"/>
<evidence type="ECO:0000313" key="1">
    <source>
        <dbReference type="EMBL" id="EQB49843.1"/>
    </source>
</evidence>
<reference evidence="2" key="1">
    <citation type="journal article" date="2013" name="Mol. Plant Microbe Interact.">
        <title>Global aspects of pacC regulation of pathogenicity genes in Colletotrichum gloeosporioides as revealed by transcriptome analysis.</title>
        <authorList>
            <person name="Alkan N."/>
            <person name="Meng X."/>
            <person name="Friedlander G."/>
            <person name="Reuveni E."/>
            <person name="Sukno S."/>
            <person name="Sherman A."/>
            <person name="Thon M."/>
            <person name="Fluhr R."/>
            <person name="Prusky D."/>
        </authorList>
    </citation>
    <scope>NUCLEOTIDE SEQUENCE [LARGE SCALE GENOMIC DNA]</scope>
    <source>
        <strain evidence="2">Cg-14</strain>
    </source>
</reference>
<comment type="caution">
    <text evidence="1">The sequence shown here is derived from an EMBL/GenBank/DDBJ whole genome shotgun (WGS) entry which is preliminary data.</text>
</comment>
<name>T0K9W1_COLGC</name>
<dbReference type="Proteomes" id="UP000015530">
    <property type="component" value="Unassembled WGS sequence"/>
</dbReference>
<dbReference type="EMBL" id="AMYD01002217">
    <property type="protein sequence ID" value="EQB49843.1"/>
    <property type="molecule type" value="Genomic_DNA"/>
</dbReference>
<protein>
    <submittedName>
        <fullName evidence="1">Uncharacterized protein</fullName>
    </submittedName>
</protein>
<accession>T0K9W1</accession>
<dbReference type="HOGENOM" id="CLU_3377042_0_0_1"/>
<organism evidence="1 2">
    <name type="scientific">Colletotrichum gloeosporioides (strain Cg-14)</name>
    <name type="common">Anthracnose fungus</name>
    <name type="synonym">Glomerella cingulata</name>
    <dbReference type="NCBI Taxonomy" id="1237896"/>
    <lineage>
        <taxon>Eukaryota</taxon>
        <taxon>Fungi</taxon>
        <taxon>Dikarya</taxon>
        <taxon>Ascomycota</taxon>
        <taxon>Pezizomycotina</taxon>
        <taxon>Sordariomycetes</taxon>
        <taxon>Hypocreomycetidae</taxon>
        <taxon>Glomerellales</taxon>
        <taxon>Glomerellaceae</taxon>
        <taxon>Colletotrichum</taxon>
        <taxon>Colletotrichum gloeosporioides species complex</taxon>
    </lineage>
</organism>
<sequence length="34" mass="3871">MGVEIEQRGTDVVIHGKGLKELKEPSDILDYTNW</sequence>